<feature type="region of interest" description="Disordered" evidence="1">
    <location>
        <begin position="1"/>
        <end position="75"/>
    </location>
</feature>
<reference evidence="2" key="1">
    <citation type="journal article" date="2013" name="Nature">
        <title>The genomes of four tapeworm species reveal adaptations to parasitism.</title>
        <authorList>
            <person name="Tsai I.J."/>
            <person name="Zarowiecki M."/>
            <person name="Holroyd N."/>
            <person name="Garciarrubio A."/>
            <person name="Sanchez-Flores A."/>
            <person name="Brooks K.L."/>
            <person name="Tracey A."/>
            <person name="Bobes R.J."/>
            <person name="Fragoso G."/>
            <person name="Sciutto E."/>
            <person name="Aslett M."/>
            <person name="Beasley H."/>
            <person name="Bennett H.M."/>
            <person name="Cai J."/>
            <person name="Camicia F."/>
            <person name="Clark R."/>
            <person name="Cucher M."/>
            <person name="De Silva N."/>
            <person name="Day T.A."/>
            <person name="Deplazes P."/>
            <person name="Estrada K."/>
            <person name="Fernandez C."/>
            <person name="Holland P.W."/>
            <person name="Hou J."/>
            <person name="Hu S."/>
            <person name="Huckvale T."/>
            <person name="Hung S.S."/>
            <person name="Kamenetzky L."/>
            <person name="Keane J.A."/>
            <person name="Kiss F."/>
            <person name="Koziol U."/>
            <person name="Lambert O."/>
            <person name="Liu K."/>
            <person name="Luo X."/>
            <person name="Luo Y."/>
            <person name="Macchiaroli N."/>
            <person name="Nichol S."/>
            <person name="Paps J."/>
            <person name="Parkinson J."/>
            <person name="Pouchkina-Stantcheva N."/>
            <person name="Riddiford N."/>
            <person name="Rosenzvit M."/>
            <person name="Salinas G."/>
            <person name="Wasmuth J.D."/>
            <person name="Zamanian M."/>
            <person name="Zheng Y."/>
            <person name="Cai X."/>
            <person name="Soberon X."/>
            <person name="Olson P.D."/>
            <person name="Laclette J.P."/>
            <person name="Brehm K."/>
            <person name="Berriman M."/>
            <person name="Garciarrubio A."/>
            <person name="Bobes R.J."/>
            <person name="Fragoso G."/>
            <person name="Sanchez-Flores A."/>
            <person name="Estrada K."/>
            <person name="Cevallos M.A."/>
            <person name="Morett E."/>
            <person name="Gonzalez V."/>
            <person name="Portillo T."/>
            <person name="Ochoa-Leyva A."/>
            <person name="Jose M.V."/>
            <person name="Sciutto E."/>
            <person name="Landa A."/>
            <person name="Jimenez L."/>
            <person name="Valdes V."/>
            <person name="Carrero J.C."/>
            <person name="Larralde C."/>
            <person name="Morales-Montor J."/>
            <person name="Limon-Lason J."/>
            <person name="Soberon X."/>
            <person name="Laclette J.P."/>
        </authorList>
    </citation>
    <scope>NUCLEOTIDE SEQUENCE [LARGE SCALE GENOMIC DNA]</scope>
</reference>
<dbReference type="OrthoDB" id="6234356at2759"/>
<reference evidence="2" key="2">
    <citation type="submission" date="2015-11" db="EMBL/GenBank/DDBJ databases">
        <authorList>
            <person name="Zhang Y."/>
            <person name="Guo Z."/>
        </authorList>
    </citation>
    <scope>NUCLEOTIDE SEQUENCE</scope>
</reference>
<dbReference type="EMBL" id="LN902848">
    <property type="protein sequence ID" value="CDS43627.1"/>
    <property type="molecule type" value="Genomic_DNA"/>
</dbReference>
<dbReference type="AlphaFoldDB" id="A0A068YK28"/>
<proteinExistence type="predicted"/>
<evidence type="ECO:0000313" key="2">
    <source>
        <dbReference type="EMBL" id="CDS43627.1"/>
    </source>
</evidence>
<dbReference type="Proteomes" id="UP000017246">
    <property type="component" value="Unassembled WGS sequence"/>
</dbReference>
<keyword evidence="3" id="KW-1185">Reference proteome</keyword>
<evidence type="ECO:0000313" key="3">
    <source>
        <dbReference type="Proteomes" id="UP000017246"/>
    </source>
</evidence>
<organism evidence="2 3">
    <name type="scientific">Echinococcus multilocularis</name>
    <name type="common">Fox tapeworm</name>
    <dbReference type="NCBI Taxonomy" id="6211"/>
    <lineage>
        <taxon>Eukaryota</taxon>
        <taxon>Metazoa</taxon>
        <taxon>Spiralia</taxon>
        <taxon>Lophotrochozoa</taxon>
        <taxon>Platyhelminthes</taxon>
        <taxon>Cestoda</taxon>
        <taxon>Eucestoda</taxon>
        <taxon>Cyclophyllidea</taxon>
        <taxon>Taeniidae</taxon>
        <taxon>Echinococcus</taxon>
    </lineage>
</organism>
<dbReference type="OMA" id="GRTMAME"/>
<feature type="compositionally biased region" description="Acidic residues" evidence="1">
    <location>
        <begin position="40"/>
        <end position="51"/>
    </location>
</feature>
<protein>
    <submittedName>
        <fullName evidence="2">EF HAND 1 calcium binding site</fullName>
    </submittedName>
</protein>
<accession>A0A068YK28</accession>
<gene>
    <name evidence="2" type="ORF">EmuJ_001140500</name>
</gene>
<name>A0A068YK28_ECHMU</name>
<sequence>MERNDLNAGQNAEVDDHQNPAFAATEGEDQADNADIAGFEGDEDDDDEELTELLQQQQQEEVTEQPCPPEEDPEVDLESFRVRNRQPEVTSIDGDALLGLPMIRVDFDTLTPDAESGVDIPLCIAGPLFGMLEAVRCEMRSRSTTPFFGRMEELVDEQKYVYLDNKIMGWLVQTCRLYSESNFLFKETDSLYAFHVFTRMLNLIEPKLFPISHLLARQAEQTNLYCANTPFLETRRVASDVVEDCDDGRTMAMEDLLHPERTEVFLSVINNLYAMIYFDLYHIVRQENRDIVRFIFLILLQAFREYIEGMGSEPPIPRGPLYSLHTILKFPEIFKPMLGSIGERVGRALFEVPFSWIHDVHIRHIALDLIDPEARQYQLQLVKRIVESIFTINSPMVFARGSELGSVIFHNAEEDERCVCRLLDKRIMQPDYCPHIV</sequence>
<evidence type="ECO:0000256" key="1">
    <source>
        <dbReference type="SAM" id="MobiDB-lite"/>
    </source>
</evidence>